<name>A0ABP3MEG5_9DEIO</name>
<comment type="caution">
    <text evidence="2">The sequence shown here is derived from an EMBL/GenBank/DDBJ whole genome shotgun (WGS) entry which is preliminary data.</text>
</comment>
<proteinExistence type="predicted"/>
<keyword evidence="1" id="KW-0732">Signal</keyword>
<evidence type="ECO:0000313" key="2">
    <source>
        <dbReference type="EMBL" id="GAA0518851.1"/>
    </source>
</evidence>
<feature type="chain" id="PRO_5047244966" evidence="1">
    <location>
        <begin position="21"/>
        <end position="160"/>
    </location>
</feature>
<evidence type="ECO:0000256" key="1">
    <source>
        <dbReference type="SAM" id="SignalP"/>
    </source>
</evidence>
<feature type="signal peptide" evidence="1">
    <location>
        <begin position="1"/>
        <end position="20"/>
    </location>
</feature>
<reference evidence="3" key="1">
    <citation type="journal article" date="2019" name="Int. J. Syst. Evol. Microbiol.">
        <title>The Global Catalogue of Microorganisms (GCM) 10K type strain sequencing project: providing services to taxonomists for standard genome sequencing and annotation.</title>
        <authorList>
            <consortium name="The Broad Institute Genomics Platform"/>
            <consortium name="The Broad Institute Genome Sequencing Center for Infectious Disease"/>
            <person name="Wu L."/>
            <person name="Ma J."/>
        </authorList>
    </citation>
    <scope>NUCLEOTIDE SEQUENCE [LARGE SCALE GENOMIC DNA]</scope>
    <source>
        <strain evidence="3">JCM 14368</strain>
    </source>
</reference>
<gene>
    <name evidence="2" type="ORF">GCM10008937_28020</name>
</gene>
<organism evidence="2 3">
    <name type="scientific">Deinococcus depolymerans</name>
    <dbReference type="NCBI Taxonomy" id="392408"/>
    <lineage>
        <taxon>Bacteria</taxon>
        <taxon>Thermotogati</taxon>
        <taxon>Deinococcota</taxon>
        <taxon>Deinococci</taxon>
        <taxon>Deinococcales</taxon>
        <taxon>Deinococcaceae</taxon>
        <taxon>Deinococcus</taxon>
    </lineage>
</organism>
<protein>
    <submittedName>
        <fullName evidence="2">Uncharacterized protein</fullName>
    </submittedName>
</protein>
<dbReference type="Proteomes" id="UP001500191">
    <property type="component" value="Unassembled WGS sequence"/>
</dbReference>
<sequence>MRPALPRVLFPLLLASSALAVDVMYGNPRFDYWVNVPGDLGALRPPDNGNGQSWVSGDGLVRVAAWGSYGPGVFDAPSVSAWAAYTERQEVASGSRVTYRRLLPGAFVLSGYQRDGRIFYQRVLVRDGTEAAVRVMYPEARRGVWDARTARIAASLRWGL</sequence>
<accession>A0ABP3MEG5</accession>
<keyword evidence="3" id="KW-1185">Reference proteome</keyword>
<evidence type="ECO:0000313" key="3">
    <source>
        <dbReference type="Proteomes" id="UP001500191"/>
    </source>
</evidence>
<dbReference type="RefSeq" id="WP_343760061.1">
    <property type="nucleotide sequence ID" value="NZ_BAAADB010000029.1"/>
</dbReference>
<dbReference type="EMBL" id="BAAADB010000029">
    <property type="protein sequence ID" value="GAA0518851.1"/>
    <property type="molecule type" value="Genomic_DNA"/>
</dbReference>